<protein>
    <recommendedName>
        <fullName evidence="1">2EXR domain-containing protein</fullName>
    </recommendedName>
</protein>
<dbReference type="InterPro" id="IPR045518">
    <property type="entry name" value="2EXR"/>
</dbReference>
<dbReference type="Proteomes" id="UP000235786">
    <property type="component" value="Unassembled WGS sequence"/>
</dbReference>
<name>A0A2J6RD90_HYAVF</name>
<accession>A0A2J6RD90</accession>
<sequence>MANLAPEPTAETVMATQSTASRPLKTFTVFPNLPYELRSEIWRQGAEGATPRIVEFIIPSNNSKPKCRTSSPAVLSICHDSRKAALKVFEELCYEGEWTGAMINWKRDTLYLNTDIEAAKRLLTSPKQFDLMQNCRLLAMNRICFYGAVLAVNGYRRVRKFKNIEELTVVINKDPIGGRPPERTSVRFAATDARRDKTYERTGDHLAYALWKLPHVQRGVLVEEVEASESAVKPEAQEVPGSVYRQPATTHIGLLTKGSTAELCASTSIGSEVISIEIARLHRLFAEFAKTSTLEEMGLETLERRFYSLTGHLFSTHRQDTEAV</sequence>
<evidence type="ECO:0000313" key="2">
    <source>
        <dbReference type="EMBL" id="PMD36481.1"/>
    </source>
</evidence>
<dbReference type="AlphaFoldDB" id="A0A2J6RD90"/>
<evidence type="ECO:0000259" key="1">
    <source>
        <dbReference type="Pfam" id="PF20150"/>
    </source>
</evidence>
<dbReference type="PANTHER" id="PTHR35910:SF1">
    <property type="entry name" value="2EXR DOMAIN-CONTAINING PROTEIN"/>
    <property type="match status" value="1"/>
</dbReference>
<feature type="domain" description="2EXR" evidence="1">
    <location>
        <begin position="27"/>
        <end position="110"/>
    </location>
</feature>
<dbReference type="Pfam" id="PF20150">
    <property type="entry name" value="2EXR"/>
    <property type="match status" value="1"/>
</dbReference>
<keyword evidence="3" id="KW-1185">Reference proteome</keyword>
<proteinExistence type="predicted"/>
<reference evidence="2 3" key="1">
    <citation type="submission" date="2016-04" db="EMBL/GenBank/DDBJ databases">
        <title>A degradative enzymes factory behind the ericoid mycorrhizal symbiosis.</title>
        <authorList>
            <consortium name="DOE Joint Genome Institute"/>
            <person name="Martino E."/>
            <person name="Morin E."/>
            <person name="Grelet G."/>
            <person name="Kuo A."/>
            <person name="Kohler A."/>
            <person name="Daghino S."/>
            <person name="Barry K."/>
            <person name="Choi C."/>
            <person name="Cichocki N."/>
            <person name="Clum A."/>
            <person name="Copeland A."/>
            <person name="Hainaut M."/>
            <person name="Haridas S."/>
            <person name="Labutti K."/>
            <person name="Lindquist E."/>
            <person name="Lipzen A."/>
            <person name="Khouja H.-R."/>
            <person name="Murat C."/>
            <person name="Ohm R."/>
            <person name="Olson A."/>
            <person name="Spatafora J."/>
            <person name="Veneault-Fourrey C."/>
            <person name="Henrissat B."/>
            <person name="Grigoriev I."/>
            <person name="Martin F."/>
            <person name="Perotto S."/>
        </authorList>
    </citation>
    <scope>NUCLEOTIDE SEQUENCE [LARGE SCALE GENOMIC DNA]</scope>
    <source>
        <strain evidence="2 3">F</strain>
    </source>
</reference>
<dbReference type="EMBL" id="KZ613950">
    <property type="protein sequence ID" value="PMD36481.1"/>
    <property type="molecule type" value="Genomic_DNA"/>
</dbReference>
<dbReference type="OrthoDB" id="3473305at2759"/>
<organism evidence="2 3">
    <name type="scientific">Hyaloscypha variabilis (strain UAMH 11265 / GT02V1 / F)</name>
    <name type="common">Meliniomyces variabilis</name>
    <dbReference type="NCBI Taxonomy" id="1149755"/>
    <lineage>
        <taxon>Eukaryota</taxon>
        <taxon>Fungi</taxon>
        <taxon>Dikarya</taxon>
        <taxon>Ascomycota</taxon>
        <taxon>Pezizomycotina</taxon>
        <taxon>Leotiomycetes</taxon>
        <taxon>Helotiales</taxon>
        <taxon>Hyaloscyphaceae</taxon>
        <taxon>Hyaloscypha</taxon>
        <taxon>Hyaloscypha variabilis</taxon>
    </lineage>
</organism>
<dbReference type="PANTHER" id="PTHR35910">
    <property type="entry name" value="2EXR DOMAIN-CONTAINING PROTEIN"/>
    <property type="match status" value="1"/>
</dbReference>
<evidence type="ECO:0000313" key="3">
    <source>
        <dbReference type="Proteomes" id="UP000235786"/>
    </source>
</evidence>
<gene>
    <name evidence="2" type="ORF">L207DRAFT_532105</name>
</gene>